<feature type="region of interest" description="Disordered" evidence="1">
    <location>
        <begin position="1"/>
        <end position="80"/>
    </location>
</feature>
<dbReference type="AlphaFoldDB" id="A0A1B9FXU7"/>
<name>A0A1B9FXU7_9TREE</name>
<accession>A0A1B9FXU7</accession>
<feature type="region of interest" description="Disordered" evidence="1">
    <location>
        <begin position="100"/>
        <end position="277"/>
    </location>
</feature>
<feature type="compositionally biased region" description="Low complexity" evidence="1">
    <location>
        <begin position="130"/>
        <end position="150"/>
    </location>
</feature>
<feature type="compositionally biased region" description="Polar residues" evidence="1">
    <location>
        <begin position="250"/>
        <end position="268"/>
    </location>
</feature>
<feature type="compositionally biased region" description="Pro residues" evidence="1">
    <location>
        <begin position="1"/>
        <end position="16"/>
    </location>
</feature>
<dbReference type="VEuPathDB" id="FungiDB:I302_06553"/>
<reference evidence="2" key="2">
    <citation type="submission" date="2014-01" db="EMBL/GenBank/DDBJ databases">
        <title>Evolution of pathogenesis and genome organization in the Tremellales.</title>
        <authorList>
            <person name="Cuomo C."/>
            <person name="Litvintseva A."/>
            <person name="Heitman J."/>
            <person name="Chen Y."/>
            <person name="Sun S."/>
            <person name="Springer D."/>
            <person name="Dromer F."/>
            <person name="Young S."/>
            <person name="Zeng Q."/>
            <person name="Chapman S."/>
            <person name="Gujja S."/>
            <person name="Saif S."/>
            <person name="Birren B."/>
        </authorList>
    </citation>
    <scope>NUCLEOTIDE SEQUENCE</scope>
    <source>
        <strain evidence="2">CBS 10118</strain>
    </source>
</reference>
<feature type="compositionally biased region" description="Polar residues" evidence="1">
    <location>
        <begin position="190"/>
        <end position="205"/>
    </location>
</feature>
<feature type="compositionally biased region" description="Polar residues" evidence="1">
    <location>
        <begin position="112"/>
        <end position="121"/>
    </location>
</feature>
<sequence length="370" mass="39990">MSAPSPTPSNMPPPNLKRPRPSGATAASGSTNAPQGSGSRTKRRKPDTSVGGGADESIKGKGEDEMGDSGEVKTKIDFNELPVETLYKYLEYHDLLPRWDVSPWSEDPCTPPNQLYTLSSSAPIVPPPTTTIQPAPQEQPQDQTSQLPQSQLPPPTDTQIQPPSNGAIPVNGQSGHVDEPQLPQLPPTVPEQNPTTSIPSDQPETIQPKAEIENGTQNGESAPPPNGPEENGNGDDNPEDGETPLDNFEPPTTRSKTLPTRQPNTNTPSPEPLPQIKRGVITLSDVYAAREVLAEKANNHWMKGLGGGQNKEGETIVNFLYKMKVGQAWRRLGKDENRGETWRDGRDKDGYGTSRGEKEGLEIKTDKTKG</sequence>
<evidence type="ECO:0000313" key="2">
    <source>
        <dbReference type="EMBL" id="OCF23570.1"/>
    </source>
</evidence>
<protein>
    <submittedName>
        <fullName evidence="2">Uncharacterized protein</fullName>
    </submittedName>
</protein>
<feature type="region of interest" description="Disordered" evidence="1">
    <location>
        <begin position="334"/>
        <end position="370"/>
    </location>
</feature>
<gene>
    <name evidence="2" type="ORF">I302_06553</name>
</gene>
<dbReference type="EMBL" id="KI894023">
    <property type="protein sequence ID" value="OCF23570.1"/>
    <property type="molecule type" value="Genomic_DNA"/>
</dbReference>
<evidence type="ECO:0000256" key="1">
    <source>
        <dbReference type="SAM" id="MobiDB-lite"/>
    </source>
</evidence>
<feature type="compositionally biased region" description="Acidic residues" evidence="1">
    <location>
        <begin position="232"/>
        <end position="243"/>
    </location>
</feature>
<feature type="compositionally biased region" description="Low complexity" evidence="1">
    <location>
        <begin position="22"/>
        <end position="31"/>
    </location>
</feature>
<proteinExistence type="predicted"/>
<feature type="compositionally biased region" description="Basic and acidic residues" evidence="1">
    <location>
        <begin position="56"/>
        <end position="78"/>
    </location>
</feature>
<organism evidence="2">
    <name type="scientific">Kwoniella bestiolae CBS 10118</name>
    <dbReference type="NCBI Taxonomy" id="1296100"/>
    <lineage>
        <taxon>Eukaryota</taxon>
        <taxon>Fungi</taxon>
        <taxon>Dikarya</taxon>
        <taxon>Basidiomycota</taxon>
        <taxon>Agaricomycotina</taxon>
        <taxon>Tremellomycetes</taxon>
        <taxon>Tremellales</taxon>
        <taxon>Cryptococcaceae</taxon>
        <taxon>Kwoniella</taxon>
    </lineage>
</organism>
<reference evidence="2" key="1">
    <citation type="submission" date="2013-07" db="EMBL/GenBank/DDBJ databases">
        <title>The Genome Sequence of Cryptococcus bestiolae CBS10118.</title>
        <authorList>
            <consortium name="The Broad Institute Genome Sequencing Platform"/>
            <person name="Cuomo C."/>
            <person name="Litvintseva A."/>
            <person name="Chen Y."/>
            <person name="Heitman J."/>
            <person name="Sun S."/>
            <person name="Springer D."/>
            <person name="Dromer F."/>
            <person name="Young S.K."/>
            <person name="Zeng Q."/>
            <person name="Gargeya S."/>
            <person name="Fitzgerald M."/>
            <person name="Abouelleil A."/>
            <person name="Alvarado L."/>
            <person name="Berlin A.M."/>
            <person name="Chapman S.B."/>
            <person name="Dewar J."/>
            <person name="Goldberg J."/>
            <person name="Griggs A."/>
            <person name="Gujja S."/>
            <person name="Hansen M."/>
            <person name="Howarth C."/>
            <person name="Imamovic A."/>
            <person name="Larimer J."/>
            <person name="McCowan C."/>
            <person name="Murphy C."/>
            <person name="Pearson M."/>
            <person name="Priest M."/>
            <person name="Roberts A."/>
            <person name="Saif S."/>
            <person name="Shea T."/>
            <person name="Sykes S."/>
            <person name="Wortman J."/>
            <person name="Nusbaum C."/>
            <person name="Birren B."/>
        </authorList>
    </citation>
    <scope>NUCLEOTIDE SEQUENCE [LARGE SCALE GENOMIC DNA]</scope>
    <source>
        <strain evidence="2">CBS 10118</strain>
    </source>
</reference>
<dbReference type="OrthoDB" id="2593121at2759"/>